<evidence type="ECO:0000313" key="1">
    <source>
        <dbReference type="EMBL" id="KAL3269127.1"/>
    </source>
</evidence>
<keyword evidence="2" id="KW-1185">Reference proteome</keyword>
<accession>A0ABD2MSC5</accession>
<dbReference type="InterPro" id="IPR026173">
    <property type="entry name" value="SPAG17"/>
</dbReference>
<gene>
    <name evidence="1" type="ORF">HHI36_008208</name>
</gene>
<protein>
    <submittedName>
        <fullName evidence="1">Uncharacterized protein</fullName>
    </submittedName>
</protein>
<evidence type="ECO:0000313" key="2">
    <source>
        <dbReference type="Proteomes" id="UP001516400"/>
    </source>
</evidence>
<proteinExistence type="predicted"/>
<dbReference type="PANTHER" id="PTHR21963:SF1">
    <property type="entry name" value="SPERM-ASSOCIATED ANTIGEN 17"/>
    <property type="match status" value="1"/>
</dbReference>
<dbReference type="AlphaFoldDB" id="A0ABD2MSC5"/>
<sequence length="1199" mass="141971">MQNSFSLSAAKLSRAYSDAESITPNVFSTFKNVNPGIFCRRQLFEVIFANELTENSVELLDGIRKISEKKEINTNVTFITRDEVCEFVKTVEEYNDDFEHPPQFLDNLQRLCSNITGCLVENDEISRKQLALILKHKLINKMYTQYAADAKYDYQMCLQEESLRKLQKAEISKQARFSMLNLDNILSVPEMKPKRPLKKTENPLELKLNDYMSYPLPDNFTGSDDLRDHVLFYVFTGFQDPCLLKLLIRYQVPISCILQVSKNEDVRDSRLNYFWKKLMDMSENKEKYHILEDVAQMKYIYEGLFPDREEVTENFYRERLKELEDILMNILHLKREHLNYIRNIFPFQAEETELRFNNFSFYEAEFEGISAEYITIPFITTSMVKEVEQVLKNNATKDCTLGQSTLEHHCPLEFHNRTNLKPAKKTDKKEKCPFSFEYFKKPIVPKPIVRKRIFKKFYDGDILNMLLVKDKENERMVHSNYEILSKQKLLDITYRFKNLITNEPEVPHFHNQSTPSAKMKLSDDQTNHFLNLLYFTSMTKVKRISPRERSKRYLCNLSDIFASNDFLPKSISHLSNSNLYENFEGMLYRWIEPLTKCTLVQWLYKAQQEFSSNKFRYCDSTRTLLVYFHHNLSPAGTRTRIWNESLRTLTCFRDFCNYYIFEDEKWLSKNPPVKHMRYENYKRNEENYIFQRLLESDNSYDEYKQYLIPYYYCDNFDFQDKLCCAEKDRVKKFAYVPPLVKPNLEEIISELKSYPSKGEIANKCAKTRTSECLLAYDKIPQRFGLIGATNEFFSHDGLKVSVDTCRFHFENFKMKVSLEFNGHTLFGHSQKKRIESHIVLCNGVIITIINPSTHVDNETDSCPCSEDMEQLKSSFSFRQNTALGINQSQEKMKNLYGESFKISNISLRKSEEKYVLPLNSENMNKIHFSPKVLKDRMRKSACKKRIAIITNILRELQIAEECYKYSDYGRYKHKYLYKNQAAYKIPYSSMIKRFLREPLKQKSAPIYRRSIFLKKMIPTKNDDAFNIKICFPNGLILESIPSRIRSTEYTIKQAHMNREKYMDIAKENFRLFFNHGIILISFYNGNMRILDAQGTIVEFKHKDKSQSTLNNHKCLRNMNTCRKVIYRLMKEANKREFSIYGRSRRNHISVSESLRINNKLMKTLNKTDIPFSDIKLFSSDGYLYKIKDDSVKKKIHKNS</sequence>
<reference evidence="1 2" key="1">
    <citation type="journal article" date="2021" name="BMC Biol.">
        <title>Horizontally acquired antibacterial genes associated with adaptive radiation of ladybird beetles.</title>
        <authorList>
            <person name="Li H.S."/>
            <person name="Tang X.F."/>
            <person name="Huang Y.H."/>
            <person name="Xu Z.Y."/>
            <person name="Chen M.L."/>
            <person name="Du X.Y."/>
            <person name="Qiu B.Y."/>
            <person name="Chen P.T."/>
            <person name="Zhang W."/>
            <person name="Slipinski A."/>
            <person name="Escalona H.E."/>
            <person name="Waterhouse R.M."/>
            <person name="Zwick A."/>
            <person name="Pang H."/>
        </authorList>
    </citation>
    <scope>NUCLEOTIDE SEQUENCE [LARGE SCALE GENOMIC DNA]</scope>
    <source>
        <strain evidence="1">SYSU2018</strain>
    </source>
</reference>
<dbReference type="PANTHER" id="PTHR21963">
    <property type="entry name" value="PF6"/>
    <property type="match status" value="1"/>
</dbReference>
<comment type="caution">
    <text evidence="1">The sequence shown here is derived from an EMBL/GenBank/DDBJ whole genome shotgun (WGS) entry which is preliminary data.</text>
</comment>
<name>A0ABD2MSC5_9CUCU</name>
<dbReference type="Proteomes" id="UP001516400">
    <property type="component" value="Unassembled WGS sequence"/>
</dbReference>
<dbReference type="EMBL" id="JABFTP020000021">
    <property type="protein sequence ID" value="KAL3269127.1"/>
    <property type="molecule type" value="Genomic_DNA"/>
</dbReference>
<organism evidence="1 2">
    <name type="scientific">Cryptolaemus montrouzieri</name>
    <dbReference type="NCBI Taxonomy" id="559131"/>
    <lineage>
        <taxon>Eukaryota</taxon>
        <taxon>Metazoa</taxon>
        <taxon>Ecdysozoa</taxon>
        <taxon>Arthropoda</taxon>
        <taxon>Hexapoda</taxon>
        <taxon>Insecta</taxon>
        <taxon>Pterygota</taxon>
        <taxon>Neoptera</taxon>
        <taxon>Endopterygota</taxon>
        <taxon>Coleoptera</taxon>
        <taxon>Polyphaga</taxon>
        <taxon>Cucujiformia</taxon>
        <taxon>Coccinelloidea</taxon>
        <taxon>Coccinellidae</taxon>
        <taxon>Scymninae</taxon>
        <taxon>Scymnini</taxon>
        <taxon>Cryptolaemus</taxon>
    </lineage>
</organism>